<comment type="caution">
    <text evidence="7">Lacks conserved residue(s) required for the propagation of feature annotation.</text>
</comment>
<dbReference type="RefSeq" id="WP_143418307.1">
    <property type="nucleotide sequence ID" value="NZ_VJXR01000023.1"/>
</dbReference>
<dbReference type="InterPro" id="IPR032816">
    <property type="entry name" value="VTT_dom"/>
</dbReference>
<dbReference type="PANTHER" id="PTHR30353">
    <property type="entry name" value="INNER MEMBRANE PROTEIN DEDA-RELATED"/>
    <property type="match status" value="1"/>
</dbReference>
<evidence type="ECO:0000313" key="10">
    <source>
        <dbReference type="EMBL" id="TRW45418.1"/>
    </source>
</evidence>
<keyword evidence="4 7" id="KW-0812">Transmembrane</keyword>
<comment type="similarity">
    <text evidence="2 7">Belongs to the DedA family.</text>
</comment>
<comment type="subcellular location">
    <subcellularLocation>
        <location evidence="1 7">Cell membrane</location>
        <topology evidence="1 7">Multi-pass membrane protein</topology>
    </subcellularLocation>
</comment>
<dbReference type="AlphaFoldDB" id="A0A552WRH9"/>
<evidence type="ECO:0000256" key="4">
    <source>
        <dbReference type="ARBA" id="ARBA00022692"/>
    </source>
</evidence>
<keyword evidence="11" id="KW-1185">Reference proteome</keyword>
<dbReference type="Proteomes" id="UP000318693">
    <property type="component" value="Unassembled WGS sequence"/>
</dbReference>
<comment type="caution">
    <text evidence="10">The sequence shown here is derived from an EMBL/GenBank/DDBJ whole genome shotgun (WGS) entry which is preliminary data.</text>
</comment>
<keyword evidence="6 7" id="KW-0472">Membrane</keyword>
<protein>
    <recommendedName>
        <fullName evidence="9">VTT domain-containing protein</fullName>
    </recommendedName>
</protein>
<proteinExistence type="inferred from homology"/>
<feature type="transmembrane region" description="Helical" evidence="7">
    <location>
        <begin position="112"/>
        <end position="133"/>
    </location>
</feature>
<evidence type="ECO:0000256" key="5">
    <source>
        <dbReference type="ARBA" id="ARBA00022989"/>
    </source>
</evidence>
<gene>
    <name evidence="10" type="ORF">FJ693_09555</name>
</gene>
<dbReference type="PANTHER" id="PTHR30353:SF15">
    <property type="entry name" value="INNER MEMBRANE PROTEIN YABI"/>
    <property type="match status" value="1"/>
</dbReference>
<sequence>MPDFLTAWPFWLVFLFLYVGATIRGQTTYWIGRLITEQALRRTHPIGGWRLRAHTWLQGEGTERGIEAIRRWGLAVVPFSYLTVGFQTMVNAGAGVLRIGWPRFSLAQIPGALAWATIYSTIGFAVWEAALAAAAGSPWGLAGIVALAVVIMASVLVRRRRGSRSVRPAGPSGHGDPTDARGGTIDGHGDATGPRGGSINARIGAPEMSPSRPDVTTQPDRTDGTPSVDGDVPSTS</sequence>
<dbReference type="GO" id="GO:0005886">
    <property type="term" value="C:plasma membrane"/>
    <property type="evidence" value="ECO:0007669"/>
    <property type="project" value="UniProtKB-SubCell"/>
</dbReference>
<evidence type="ECO:0000256" key="2">
    <source>
        <dbReference type="ARBA" id="ARBA00010792"/>
    </source>
</evidence>
<evidence type="ECO:0000256" key="3">
    <source>
        <dbReference type="ARBA" id="ARBA00022475"/>
    </source>
</evidence>
<keyword evidence="3 7" id="KW-1003">Cell membrane</keyword>
<name>A0A552WRH9_9MICO</name>
<keyword evidence="5 7" id="KW-1133">Transmembrane helix</keyword>
<feature type="transmembrane region" description="Helical" evidence="7">
    <location>
        <begin position="6"/>
        <end position="23"/>
    </location>
</feature>
<feature type="domain" description="VTT" evidence="9">
    <location>
        <begin position="8"/>
        <end position="123"/>
    </location>
</feature>
<organism evidence="10 11">
    <name type="scientific">Georgenia yuyongxinii</name>
    <dbReference type="NCBI Taxonomy" id="2589797"/>
    <lineage>
        <taxon>Bacteria</taxon>
        <taxon>Bacillati</taxon>
        <taxon>Actinomycetota</taxon>
        <taxon>Actinomycetes</taxon>
        <taxon>Micrococcales</taxon>
        <taxon>Bogoriellaceae</taxon>
        <taxon>Georgenia</taxon>
    </lineage>
</organism>
<dbReference type="Pfam" id="PF09335">
    <property type="entry name" value="VTT_dom"/>
    <property type="match status" value="1"/>
</dbReference>
<accession>A0A552WRH9</accession>
<evidence type="ECO:0000256" key="8">
    <source>
        <dbReference type="SAM" id="MobiDB-lite"/>
    </source>
</evidence>
<feature type="region of interest" description="Disordered" evidence="8">
    <location>
        <begin position="162"/>
        <end position="236"/>
    </location>
</feature>
<evidence type="ECO:0000313" key="11">
    <source>
        <dbReference type="Proteomes" id="UP000318693"/>
    </source>
</evidence>
<reference evidence="10 11" key="1">
    <citation type="submission" date="2019-07" db="EMBL/GenBank/DDBJ databases">
        <title>Georgenia wutianyii sp. nov. and Georgenia *** sp. nov. isolated from plateau pika (Ochotona curzoniae) in the Qinghai-Tibet plateau of China.</title>
        <authorList>
            <person name="Tian Z."/>
        </authorList>
    </citation>
    <scope>NUCLEOTIDE SEQUENCE [LARGE SCALE GENOMIC DNA]</scope>
    <source>
        <strain evidence="10 11">Z446</strain>
    </source>
</reference>
<evidence type="ECO:0000256" key="7">
    <source>
        <dbReference type="RuleBase" id="RU367016"/>
    </source>
</evidence>
<dbReference type="EMBL" id="VJXR01000023">
    <property type="protein sequence ID" value="TRW45418.1"/>
    <property type="molecule type" value="Genomic_DNA"/>
</dbReference>
<evidence type="ECO:0000256" key="6">
    <source>
        <dbReference type="ARBA" id="ARBA00023136"/>
    </source>
</evidence>
<feature type="transmembrane region" description="Helical" evidence="7">
    <location>
        <begin position="139"/>
        <end position="157"/>
    </location>
</feature>
<evidence type="ECO:0000256" key="1">
    <source>
        <dbReference type="ARBA" id="ARBA00004651"/>
    </source>
</evidence>
<evidence type="ECO:0000259" key="9">
    <source>
        <dbReference type="Pfam" id="PF09335"/>
    </source>
</evidence>
<dbReference type="InterPro" id="IPR032818">
    <property type="entry name" value="DedA-like"/>
</dbReference>